<gene>
    <name evidence="1" type="ORF">HMPREF9420_0972</name>
</gene>
<sequence length="47" mass="5551">MTQKYEISCRKHLRNIINILKKVHIKVMSLVMKNINLIEESIGKLKT</sequence>
<dbReference type="STRING" id="888832.HMPREF9420_0972"/>
<proteinExistence type="predicted"/>
<evidence type="ECO:0000313" key="2">
    <source>
        <dbReference type="Proteomes" id="UP000003874"/>
    </source>
</evidence>
<protein>
    <submittedName>
        <fullName evidence="1">Uncharacterized protein</fullName>
    </submittedName>
</protein>
<organism evidence="1 2">
    <name type="scientific">Segatella salivae DSM 15606</name>
    <dbReference type="NCBI Taxonomy" id="888832"/>
    <lineage>
        <taxon>Bacteria</taxon>
        <taxon>Pseudomonadati</taxon>
        <taxon>Bacteroidota</taxon>
        <taxon>Bacteroidia</taxon>
        <taxon>Bacteroidales</taxon>
        <taxon>Prevotellaceae</taxon>
        <taxon>Segatella</taxon>
    </lineage>
</organism>
<comment type="caution">
    <text evidence="1">The sequence shown here is derived from an EMBL/GenBank/DDBJ whole genome shotgun (WGS) entry which is preliminary data.</text>
</comment>
<accession>E6MNA4</accession>
<evidence type="ECO:0000313" key="1">
    <source>
        <dbReference type="EMBL" id="EFV04818.1"/>
    </source>
</evidence>
<name>E6MNA4_9BACT</name>
<dbReference type="EMBL" id="AEQO01000106">
    <property type="protein sequence ID" value="EFV04818.1"/>
    <property type="molecule type" value="Genomic_DNA"/>
</dbReference>
<dbReference type="HOGENOM" id="CLU_3171740_0_0_10"/>
<reference evidence="1 2" key="1">
    <citation type="submission" date="2010-12" db="EMBL/GenBank/DDBJ databases">
        <authorList>
            <person name="Muzny D."/>
            <person name="Qin X."/>
            <person name="Deng J."/>
            <person name="Jiang H."/>
            <person name="Liu Y."/>
            <person name="Qu J."/>
            <person name="Song X.-Z."/>
            <person name="Zhang L."/>
            <person name="Thornton R."/>
            <person name="Coyle M."/>
            <person name="Francisco L."/>
            <person name="Jackson L."/>
            <person name="Javaid M."/>
            <person name="Korchina V."/>
            <person name="Kovar C."/>
            <person name="Mata R."/>
            <person name="Mathew T."/>
            <person name="Ngo R."/>
            <person name="Nguyen L."/>
            <person name="Nguyen N."/>
            <person name="Okwuonu G."/>
            <person name="Ongeri F."/>
            <person name="Pham C."/>
            <person name="Simmons D."/>
            <person name="Wilczek-Boney K."/>
            <person name="Hale W."/>
            <person name="Jakkamsetti A."/>
            <person name="Pham P."/>
            <person name="Ruth R."/>
            <person name="San Lucas F."/>
            <person name="Warren J."/>
            <person name="Zhang J."/>
            <person name="Zhao Z."/>
            <person name="Zhou C."/>
            <person name="Zhu D."/>
            <person name="Lee S."/>
            <person name="Bess C."/>
            <person name="Blankenburg K."/>
            <person name="Forbes L."/>
            <person name="Fu Q."/>
            <person name="Gubbala S."/>
            <person name="Hirani K."/>
            <person name="Jayaseelan J.C."/>
            <person name="Lara F."/>
            <person name="Munidasa M."/>
            <person name="Palculict T."/>
            <person name="Patil S."/>
            <person name="Pu L.-L."/>
            <person name="Saada N."/>
            <person name="Tang L."/>
            <person name="Weissenberger G."/>
            <person name="Zhu Y."/>
            <person name="Hemphill L."/>
            <person name="Shang Y."/>
            <person name="Youmans B."/>
            <person name="Ayvaz T."/>
            <person name="Ross M."/>
            <person name="Santibanez J."/>
            <person name="Aqrawi P."/>
            <person name="Gross S."/>
            <person name="Joshi V."/>
            <person name="Fowler G."/>
            <person name="Nazareth L."/>
            <person name="Reid J."/>
            <person name="Worley K."/>
            <person name="Petrosino J."/>
            <person name="Highlander S."/>
            <person name="Gibbs R."/>
        </authorList>
    </citation>
    <scope>NUCLEOTIDE SEQUENCE [LARGE SCALE GENOMIC DNA]</scope>
    <source>
        <strain evidence="1 2">DSM 15606</strain>
    </source>
</reference>
<keyword evidence="2" id="KW-1185">Reference proteome</keyword>
<dbReference type="Proteomes" id="UP000003874">
    <property type="component" value="Unassembled WGS sequence"/>
</dbReference>
<dbReference type="AlphaFoldDB" id="E6MNA4"/>